<evidence type="ECO:0000313" key="1">
    <source>
        <dbReference type="EMBL" id="QJA86990.1"/>
    </source>
</evidence>
<protein>
    <submittedName>
        <fullName evidence="1">Uncharacterized protein</fullName>
    </submittedName>
</protein>
<name>A0A6M3KYD0_9ZZZZ</name>
<gene>
    <name evidence="1" type="ORF">MM415B03072_0006</name>
</gene>
<accession>A0A6M3KYD0</accession>
<dbReference type="EMBL" id="MT142674">
    <property type="protein sequence ID" value="QJA86990.1"/>
    <property type="molecule type" value="Genomic_DNA"/>
</dbReference>
<sequence>MPAKKPKNLQVWEMWNLCGKCKRYSICDKLCSKAEIYTNQDSKPNRELLLRRPEIWTNIGITEGVDPISSEHLKQLIIDLHNDGMDDYEIAYHLPCTRQYITLIVQECIKASKKKT</sequence>
<reference evidence="1" key="1">
    <citation type="submission" date="2020-03" db="EMBL/GenBank/DDBJ databases">
        <title>The deep terrestrial virosphere.</title>
        <authorList>
            <person name="Holmfeldt K."/>
            <person name="Nilsson E."/>
            <person name="Simone D."/>
            <person name="Lopez-Fernandez M."/>
            <person name="Wu X."/>
            <person name="de Brujin I."/>
            <person name="Lundin D."/>
            <person name="Andersson A."/>
            <person name="Bertilsson S."/>
            <person name="Dopson M."/>
        </authorList>
    </citation>
    <scope>NUCLEOTIDE SEQUENCE</scope>
    <source>
        <strain evidence="1">MM415B03072</strain>
    </source>
</reference>
<organism evidence="1">
    <name type="scientific">viral metagenome</name>
    <dbReference type="NCBI Taxonomy" id="1070528"/>
    <lineage>
        <taxon>unclassified sequences</taxon>
        <taxon>metagenomes</taxon>
        <taxon>organismal metagenomes</taxon>
    </lineage>
</organism>
<proteinExistence type="predicted"/>
<dbReference type="AlphaFoldDB" id="A0A6M3KYD0"/>